<reference evidence="5 6" key="1">
    <citation type="submission" date="2016-11" db="EMBL/GenBank/DDBJ databases">
        <authorList>
            <person name="Jaros S."/>
            <person name="Januszkiewicz K."/>
            <person name="Wedrychowicz H."/>
        </authorList>
    </citation>
    <scope>NUCLEOTIDE SEQUENCE [LARGE SCALE GENOMIC DNA]</scope>
    <source>
        <strain evidence="5 6">DSM 27063</strain>
    </source>
</reference>
<keyword evidence="6" id="KW-1185">Reference proteome</keyword>
<dbReference type="InterPro" id="IPR036388">
    <property type="entry name" value="WH-like_DNA-bd_sf"/>
</dbReference>
<dbReference type="InterPro" id="IPR000524">
    <property type="entry name" value="Tscrpt_reg_HTH_GntR"/>
</dbReference>
<evidence type="ECO:0000256" key="2">
    <source>
        <dbReference type="ARBA" id="ARBA00023125"/>
    </source>
</evidence>
<dbReference type="Pfam" id="PF07729">
    <property type="entry name" value="FCD"/>
    <property type="match status" value="1"/>
</dbReference>
<dbReference type="PROSITE" id="PS50949">
    <property type="entry name" value="HTH_GNTR"/>
    <property type="match status" value="1"/>
</dbReference>
<dbReference type="Proteomes" id="UP000184050">
    <property type="component" value="Unassembled WGS sequence"/>
</dbReference>
<dbReference type="AlphaFoldDB" id="A0A1M6IFD4"/>
<proteinExistence type="predicted"/>
<dbReference type="SMART" id="SM00345">
    <property type="entry name" value="HTH_GNTR"/>
    <property type="match status" value="1"/>
</dbReference>
<keyword evidence="2 5" id="KW-0238">DNA-binding</keyword>
<dbReference type="InterPro" id="IPR011711">
    <property type="entry name" value="GntR_C"/>
</dbReference>
<dbReference type="STRING" id="1168035.SAMN05444280_11686"/>
<dbReference type="PANTHER" id="PTHR43537">
    <property type="entry name" value="TRANSCRIPTIONAL REGULATOR, GNTR FAMILY"/>
    <property type="match status" value="1"/>
</dbReference>
<evidence type="ECO:0000259" key="4">
    <source>
        <dbReference type="PROSITE" id="PS50949"/>
    </source>
</evidence>
<evidence type="ECO:0000256" key="1">
    <source>
        <dbReference type="ARBA" id="ARBA00023015"/>
    </source>
</evidence>
<evidence type="ECO:0000256" key="3">
    <source>
        <dbReference type="ARBA" id="ARBA00023163"/>
    </source>
</evidence>
<dbReference type="CDD" id="cd07377">
    <property type="entry name" value="WHTH_GntR"/>
    <property type="match status" value="1"/>
</dbReference>
<sequence>MNSQGKAEYLSTIDTRSLVDKVEMNLVDFFIKKEYKPGDVIPKEMELANAMGVSRTVIRESLTRLKTLGIIESIKHKGTIIKSPDLSALLGKSMIPRMLDNTTLKDIFELRLVIEIGMADLIFQHVSPEDIADLQRIINKEPEKSDDVLFDIDHEIKFHGKLYEIAHNDTLLKFQQILLPVFNYMYDSGLIKKPIQKKTHVSHQGLVDILKNGSPDKFRSAMRNHLENHFQRLYGK</sequence>
<dbReference type="Pfam" id="PF00392">
    <property type="entry name" value="GntR"/>
    <property type="match status" value="1"/>
</dbReference>
<dbReference type="PANTHER" id="PTHR43537:SF43">
    <property type="entry name" value="GNTR-FAMILY TRANSCRIPTIONAL REGULATOR"/>
    <property type="match status" value="1"/>
</dbReference>
<dbReference type="PRINTS" id="PR00035">
    <property type="entry name" value="HTHGNTR"/>
</dbReference>
<dbReference type="SUPFAM" id="SSF48008">
    <property type="entry name" value="GntR ligand-binding domain-like"/>
    <property type="match status" value="1"/>
</dbReference>
<protein>
    <submittedName>
        <fullName evidence="5">DNA-binding transcriptional regulator, FadR family</fullName>
    </submittedName>
</protein>
<dbReference type="Gene3D" id="1.10.10.10">
    <property type="entry name" value="Winged helix-like DNA-binding domain superfamily/Winged helix DNA-binding domain"/>
    <property type="match status" value="1"/>
</dbReference>
<dbReference type="EMBL" id="FQZE01000016">
    <property type="protein sequence ID" value="SHJ33160.1"/>
    <property type="molecule type" value="Genomic_DNA"/>
</dbReference>
<keyword evidence="3" id="KW-0804">Transcription</keyword>
<dbReference type="GO" id="GO:0003700">
    <property type="term" value="F:DNA-binding transcription factor activity"/>
    <property type="evidence" value="ECO:0007669"/>
    <property type="project" value="InterPro"/>
</dbReference>
<dbReference type="InterPro" id="IPR036390">
    <property type="entry name" value="WH_DNA-bd_sf"/>
</dbReference>
<name>A0A1M6IFD4_9BACT</name>
<dbReference type="SMART" id="SM00895">
    <property type="entry name" value="FCD"/>
    <property type="match status" value="1"/>
</dbReference>
<feature type="domain" description="HTH gntR-type" evidence="4">
    <location>
        <begin position="16"/>
        <end position="84"/>
    </location>
</feature>
<keyword evidence="1" id="KW-0805">Transcription regulation</keyword>
<dbReference type="OrthoDB" id="1040417at2"/>
<dbReference type="InterPro" id="IPR008920">
    <property type="entry name" value="TF_FadR/GntR_C"/>
</dbReference>
<gene>
    <name evidence="5" type="ORF">SAMN05444280_11686</name>
</gene>
<dbReference type="GO" id="GO:0003677">
    <property type="term" value="F:DNA binding"/>
    <property type="evidence" value="ECO:0007669"/>
    <property type="project" value="UniProtKB-KW"/>
</dbReference>
<evidence type="ECO:0000313" key="5">
    <source>
        <dbReference type="EMBL" id="SHJ33160.1"/>
    </source>
</evidence>
<organism evidence="5 6">
    <name type="scientific">Tangfeifania diversioriginum</name>
    <dbReference type="NCBI Taxonomy" id="1168035"/>
    <lineage>
        <taxon>Bacteria</taxon>
        <taxon>Pseudomonadati</taxon>
        <taxon>Bacteroidota</taxon>
        <taxon>Bacteroidia</taxon>
        <taxon>Marinilabiliales</taxon>
        <taxon>Prolixibacteraceae</taxon>
        <taxon>Tangfeifania</taxon>
    </lineage>
</organism>
<evidence type="ECO:0000313" key="6">
    <source>
        <dbReference type="Proteomes" id="UP000184050"/>
    </source>
</evidence>
<accession>A0A1M6IFD4</accession>
<dbReference type="RefSeq" id="WP_073169542.1">
    <property type="nucleotide sequence ID" value="NZ_FQZE01000016.1"/>
</dbReference>
<dbReference type="Gene3D" id="1.20.120.530">
    <property type="entry name" value="GntR ligand-binding domain-like"/>
    <property type="match status" value="1"/>
</dbReference>
<dbReference type="SUPFAM" id="SSF46785">
    <property type="entry name" value="Winged helix' DNA-binding domain"/>
    <property type="match status" value="1"/>
</dbReference>